<dbReference type="EMBL" id="JANIBM010000082">
    <property type="protein sequence ID" value="MCQ8183750.1"/>
    <property type="molecule type" value="Genomic_DNA"/>
</dbReference>
<organism evidence="1 2">
    <name type="scientific">Methylomonas aurea</name>
    <dbReference type="NCBI Taxonomy" id="2952224"/>
    <lineage>
        <taxon>Bacteria</taxon>
        <taxon>Pseudomonadati</taxon>
        <taxon>Pseudomonadota</taxon>
        <taxon>Gammaproteobacteria</taxon>
        <taxon>Methylococcales</taxon>
        <taxon>Methylococcaceae</taxon>
        <taxon>Methylomonas</taxon>
    </lineage>
</organism>
<keyword evidence="2" id="KW-1185">Reference proteome</keyword>
<gene>
    <name evidence="1" type="ORF">NP603_21790</name>
</gene>
<name>A0ABT1UND3_9GAMM</name>
<dbReference type="Proteomes" id="UP001524569">
    <property type="component" value="Unassembled WGS sequence"/>
</dbReference>
<evidence type="ECO:0000313" key="1">
    <source>
        <dbReference type="EMBL" id="MCQ8183750.1"/>
    </source>
</evidence>
<reference evidence="1 2" key="1">
    <citation type="submission" date="2022-07" db="EMBL/GenBank/DDBJ databases">
        <title>Methylomonas rivi sp. nov., Methylomonas rosea sp. nov., Methylomonas aureus sp. nov. and Methylomonas subterranea sp. nov., four novel methanotrophs isolated from a freshwater creek and the deep terrestrial subsurface.</title>
        <authorList>
            <person name="Abin C."/>
            <person name="Sankaranarayanan K."/>
            <person name="Garner C."/>
            <person name="Sindelar R."/>
            <person name="Kotary K."/>
            <person name="Garner R."/>
            <person name="Barclay S."/>
            <person name="Lawson P."/>
            <person name="Krumholz L."/>
        </authorList>
    </citation>
    <scope>NUCLEOTIDE SEQUENCE [LARGE SCALE GENOMIC DNA]</scope>
    <source>
        <strain evidence="1 2">SURF-1</strain>
    </source>
</reference>
<comment type="caution">
    <text evidence="1">The sequence shown here is derived from an EMBL/GenBank/DDBJ whole genome shotgun (WGS) entry which is preliminary data.</text>
</comment>
<evidence type="ECO:0000313" key="2">
    <source>
        <dbReference type="Proteomes" id="UP001524569"/>
    </source>
</evidence>
<feature type="non-terminal residue" evidence="1">
    <location>
        <position position="1"/>
    </location>
</feature>
<sequence>GEAKPTVKKRKLSARDDAILTSLSEAIAAHGVEPTAEIKAKFGGFDSLRGNQQKIVNIEHWRELAYKAIVVDTNTEDAKRKAFKRCRDKLLNQGFTVEYDAYAWRIFE</sequence>
<protein>
    <submittedName>
        <fullName evidence="1">Uncharacterized protein</fullName>
    </submittedName>
</protein>
<proteinExistence type="predicted"/>
<accession>A0ABT1UND3</accession>